<dbReference type="AlphaFoldDB" id="A0A328DXI3"/>
<evidence type="ECO:0000313" key="2">
    <source>
        <dbReference type="Proteomes" id="UP000249390"/>
    </source>
</evidence>
<keyword evidence="2" id="KW-1185">Reference proteome</keyword>
<accession>A0A328DXI3</accession>
<dbReference type="EMBL" id="NQVE01000097">
    <property type="protein sequence ID" value="RAL48891.1"/>
    <property type="molecule type" value="Genomic_DNA"/>
</dbReference>
<dbReference type="Proteomes" id="UP000249390">
    <property type="component" value="Unassembled WGS sequence"/>
</dbReference>
<comment type="caution">
    <text evidence="1">The sequence shown here is derived from an EMBL/GenBank/DDBJ whole genome shotgun (WGS) entry which is preliminary data.</text>
</comment>
<sequence length="63" mass="7311">MRYTPSEATGTAQFVMEGATEQCLREVTGARGSRRQRLRLINGSRSLGLAWIREWFPMRVRRL</sequence>
<evidence type="ECO:0000313" key="1">
    <source>
        <dbReference type="EMBL" id="RAL48891.1"/>
    </source>
</evidence>
<proteinExistence type="predicted"/>
<reference evidence="1 2" key="1">
    <citation type="submission" date="2018-06" db="EMBL/GenBank/DDBJ databases">
        <title>The Genome of Cuscuta australis (Dodder) Provides Insight into the Evolution of Plant Parasitism.</title>
        <authorList>
            <person name="Liu H."/>
        </authorList>
    </citation>
    <scope>NUCLEOTIDE SEQUENCE [LARGE SCALE GENOMIC DNA]</scope>
    <source>
        <strain evidence="2">cv. Yunnan</strain>
        <tissue evidence="1">Vines</tissue>
    </source>
</reference>
<gene>
    <name evidence="1" type="ORF">DM860_001211</name>
</gene>
<name>A0A328DXI3_9ASTE</name>
<organism evidence="1 2">
    <name type="scientific">Cuscuta australis</name>
    <dbReference type="NCBI Taxonomy" id="267555"/>
    <lineage>
        <taxon>Eukaryota</taxon>
        <taxon>Viridiplantae</taxon>
        <taxon>Streptophyta</taxon>
        <taxon>Embryophyta</taxon>
        <taxon>Tracheophyta</taxon>
        <taxon>Spermatophyta</taxon>
        <taxon>Magnoliopsida</taxon>
        <taxon>eudicotyledons</taxon>
        <taxon>Gunneridae</taxon>
        <taxon>Pentapetalae</taxon>
        <taxon>asterids</taxon>
        <taxon>lamiids</taxon>
        <taxon>Solanales</taxon>
        <taxon>Convolvulaceae</taxon>
        <taxon>Cuscuteae</taxon>
        <taxon>Cuscuta</taxon>
        <taxon>Cuscuta subgen. Grammica</taxon>
        <taxon>Cuscuta sect. Cleistogrammica</taxon>
    </lineage>
</organism>
<protein>
    <submittedName>
        <fullName evidence="1">Uncharacterized protein</fullName>
    </submittedName>
</protein>